<sequence>MKKTIEIFTIGFTQKTAQEFFENLTASKVKCVIDTRVNNVSQLAGFAKKKDLEYFLKVICNIEYIHILDLAPTKELLDDYKKKRITWDTYEQKFNHLISEREIEKKVSPQLLDRGCLLCSEAKPHHCHRRLVAEYLNKQWGNIKVCHL</sequence>
<proteinExistence type="predicted"/>
<gene>
    <name evidence="1" type="ORF">D5R40_12765</name>
</gene>
<dbReference type="OrthoDB" id="9789109at2"/>
<evidence type="ECO:0000313" key="1">
    <source>
        <dbReference type="EMBL" id="RQH43533.1"/>
    </source>
</evidence>
<dbReference type="Proteomes" id="UP000269154">
    <property type="component" value="Unassembled WGS sequence"/>
</dbReference>
<organism evidence="1 2">
    <name type="scientific">Okeania hirsuta</name>
    <dbReference type="NCBI Taxonomy" id="1458930"/>
    <lineage>
        <taxon>Bacteria</taxon>
        <taxon>Bacillati</taxon>
        <taxon>Cyanobacteriota</taxon>
        <taxon>Cyanophyceae</taxon>
        <taxon>Oscillatoriophycideae</taxon>
        <taxon>Oscillatoriales</taxon>
        <taxon>Microcoleaceae</taxon>
        <taxon>Okeania</taxon>
    </lineage>
</organism>
<accession>A0A3N6PDL1</accession>
<dbReference type="RefSeq" id="WP_124146360.1">
    <property type="nucleotide sequence ID" value="NZ_CAWOKI010000151.1"/>
</dbReference>
<keyword evidence="2" id="KW-1185">Reference proteome</keyword>
<reference evidence="1 2" key="1">
    <citation type="journal article" date="2018" name="ACS Chem. Biol.">
        <title>Ketoreductase domain dysfunction expands chemodiversity: malyngamide biosynthesis in the cyanobacterium Okeania hirsuta.</title>
        <authorList>
            <person name="Moss N.A."/>
            <person name="Leao T."/>
            <person name="Rankin M."/>
            <person name="McCullough T.M."/>
            <person name="Qu P."/>
            <person name="Korobeynikov A."/>
            <person name="Smith J.L."/>
            <person name="Gerwick L."/>
            <person name="Gerwick W.H."/>
        </authorList>
    </citation>
    <scope>NUCLEOTIDE SEQUENCE [LARGE SCALE GENOMIC DNA]</scope>
    <source>
        <strain evidence="1 2">PAB10Feb10-1</strain>
    </source>
</reference>
<dbReference type="Pfam" id="PF04343">
    <property type="entry name" value="DUF488"/>
    <property type="match status" value="1"/>
</dbReference>
<dbReference type="PANTHER" id="PTHR39337">
    <property type="entry name" value="BLR5642 PROTEIN"/>
    <property type="match status" value="1"/>
</dbReference>
<comment type="caution">
    <text evidence="1">The sequence shown here is derived from an EMBL/GenBank/DDBJ whole genome shotgun (WGS) entry which is preliminary data.</text>
</comment>
<evidence type="ECO:0000313" key="2">
    <source>
        <dbReference type="Proteomes" id="UP000269154"/>
    </source>
</evidence>
<dbReference type="EMBL" id="RCBY01000060">
    <property type="protein sequence ID" value="RQH43533.1"/>
    <property type="molecule type" value="Genomic_DNA"/>
</dbReference>
<dbReference type="PANTHER" id="PTHR39337:SF1">
    <property type="entry name" value="BLR5642 PROTEIN"/>
    <property type="match status" value="1"/>
</dbReference>
<dbReference type="InterPro" id="IPR007438">
    <property type="entry name" value="DUF488"/>
</dbReference>
<protein>
    <submittedName>
        <fullName evidence="1">DUF488 domain-containing protein</fullName>
    </submittedName>
</protein>
<dbReference type="AlphaFoldDB" id="A0A3N6PDL1"/>
<name>A0A3N6PDL1_9CYAN</name>